<sequence>MRPPHRKFKEDAPDWYEEVPRAQAQGTLLAPHPVEHGIAHLKNWRALARHLGHRERMDDTVQAVAGLLSRQQTADRILARQT</sequence>
<gene>
    <name evidence="1" type="ORF">R1Y80_06295</name>
</gene>
<protein>
    <submittedName>
        <fullName evidence="1">Transposase</fullName>
    </submittedName>
</protein>
<dbReference type="AlphaFoldDB" id="A0AAU8KCB1"/>
<proteinExistence type="predicted"/>
<accession>A0AAU8KCB1</accession>
<dbReference type="RefSeq" id="WP_354596575.1">
    <property type="nucleotide sequence ID" value="NZ_CP136798.1"/>
</dbReference>
<organism evidence="1">
    <name type="scientific">Streptomyces sp. JL1001</name>
    <dbReference type="NCBI Taxonomy" id="3078227"/>
    <lineage>
        <taxon>Bacteria</taxon>
        <taxon>Bacillati</taxon>
        <taxon>Actinomycetota</taxon>
        <taxon>Actinomycetes</taxon>
        <taxon>Kitasatosporales</taxon>
        <taxon>Streptomycetaceae</taxon>
        <taxon>Streptomyces</taxon>
    </lineage>
</organism>
<reference evidence="1" key="1">
    <citation type="submission" date="2023-10" db="EMBL/GenBank/DDBJ databases">
        <title>Complete genome sequence of Streptomyces sp. JL1001.</title>
        <authorList>
            <person name="Jiang L."/>
        </authorList>
    </citation>
    <scope>NUCLEOTIDE SEQUENCE</scope>
    <source>
        <strain evidence="1">JL1001</strain>
    </source>
</reference>
<name>A0AAU8KCB1_9ACTN</name>
<evidence type="ECO:0000313" key="1">
    <source>
        <dbReference type="EMBL" id="XCN13277.1"/>
    </source>
</evidence>
<dbReference type="EMBL" id="CP136798">
    <property type="protein sequence ID" value="XCN13277.1"/>
    <property type="molecule type" value="Genomic_DNA"/>
</dbReference>